<dbReference type="InterPro" id="IPR010989">
    <property type="entry name" value="SNARE"/>
</dbReference>
<evidence type="ECO:0000256" key="1">
    <source>
        <dbReference type="ARBA" id="ARBA00004395"/>
    </source>
</evidence>
<dbReference type="Proteomes" id="UP000663829">
    <property type="component" value="Unassembled WGS sequence"/>
</dbReference>
<keyword evidence="8" id="KW-0472">Membrane</keyword>
<dbReference type="GO" id="GO:0017119">
    <property type="term" value="C:Golgi transport complex"/>
    <property type="evidence" value="ECO:0007669"/>
    <property type="project" value="TreeGrafter"/>
</dbReference>
<evidence type="ECO:0000256" key="5">
    <source>
        <dbReference type="ARBA" id="ARBA00022448"/>
    </source>
</evidence>
<evidence type="ECO:0000256" key="3">
    <source>
        <dbReference type="ARBA" id="ARBA00009936"/>
    </source>
</evidence>
<dbReference type="GO" id="GO:0006891">
    <property type="term" value="P:intra-Golgi vesicle-mediated transport"/>
    <property type="evidence" value="ECO:0007669"/>
    <property type="project" value="TreeGrafter"/>
</dbReference>
<dbReference type="PROSITE" id="PS50192">
    <property type="entry name" value="T_SNARE"/>
    <property type="match status" value="1"/>
</dbReference>
<dbReference type="OrthoDB" id="296793at2759"/>
<evidence type="ECO:0000313" key="12">
    <source>
        <dbReference type="EMBL" id="CAF0743922.1"/>
    </source>
</evidence>
<feature type="compositionally biased region" description="Polar residues" evidence="10">
    <location>
        <begin position="1301"/>
        <end position="1324"/>
    </location>
</feature>
<feature type="compositionally biased region" description="Basic and acidic residues" evidence="10">
    <location>
        <begin position="1014"/>
        <end position="1024"/>
    </location>
</feature>
<feature type="region of interest" description="Disordered" evidence="10">
    <location>
        <begin position="1340"/>
        <end position="1359"/>
    </location>
</feature>
<dbReference type="InterPro" id="IPR048320">
    <property type="entry name" value="COG3_N"/>
</dbReference>
<dbReference type="GO" id="GO:0006886">
    <property type="term" value="P:intracellular protein transport"/>
    <property type="evidence" value="ECO:0007669"/>
    <property type="project" value="InterPro"/>
</dbReference>
<keyword evidence="14" id="KW-1185">Reference proteome</keyword>
<dbReference type="Pfam" id="PF05739">
    <property type="entry name" value="SNARE"/>
    <property type="match status" value="1"/>
</dbReference>
<protein>
    <recommendedName>
        <fullName evidence="4">Conserved oligomeric Golgi complex subunit 3</fullName>
    </recommendedName>
    <alternativeName>
        <fullName evidence="9">Component of oligomeric Golgi complex 3</fullName>
    </alternativeName>
</protein>
<comment type="caution">
    <text evidence="12">The sequence shown here is derived from an EMBL/GenBank/DDBJ whole genome shotgun (WGS) entry which is preliminary data.</text>
</comment>
<dbReference type="InterPro" id="IPR000727">
    <property type="entry name" value="T_SNARE_dom"/>
</dbReference>
<dbReference type="EMBL" id="CAJOBC010000032">
    <property type="protein sequence ID" value="CAF3522537.1"/>
    <property type="molecule type" value="Genomic_DNA"/>
</dbReference>
<evidence type="ECO:0000256" key="7">
    <source>
        <dbReference type="ARBA" id="ARBA00023034"/>
    </source>
</evidence>
<evidence type="ECO:0000256" key="4">
    <source>
        <dbReference type="ARBA" id="ARBA00020976"/>
    </source>
</evidence>
<comment type="similarity">
    <text evidence="3">Belongs to the COG3 family.</text>
</comment>
<feature type="region of interest" description="Disordered" evidence="10">
    <location>
        <begin position="1301"/>
        <end position="1333"/>
    </location>
</feature>
<evidence type="ECO:0000256" key="6">
    <source>
        <dbReference type="ARBA" id="ARBA00022927"/>
    </source>
</evidence>
<dbReference type="InterPro" id="IPR006012">
    <property type="entry name" value="Syntaxin/epimorphin_CS"/>
</dbReference>
<reference evidence="12" key="1">
    <citation type="submission" date="2021-02" db="EMBL/GenBank/DDBJ databases">
        <authorList>
            <person name="Nowell W R."/>
        </authorList>
    </citation>
    <scope>NUCLEOTIDE SEQUENCE</scope>
</reference>
<dbReference type="EMBL" id="CAJNOQ010000032">
    <property type="protein sequence ID" value="CAF0743922.1"/>
    <property type="molecule type" value="Genomic_DNA"/>
</dbReference>
<dbReference type="CDD" id="cd15844">
    <property type="entry name" value="SNARE_syntaxin5"/>
    <property type="match status" value="1"/>
</dbReference>
<dbReference type="GO" id="GO:0005801">
    <property type="term" value="C:cis-Golgi network"/>
    <property type="evidence" value="ECO:0007669"/>
    <property type="project" value="InterPro"/>
</dbReference>
<evidence type="ECO:0000256" key="2">
    <source>
        <dbReference type="ARBA" id="ARBA00009063"/>
    </source>
</evidence>
<name>A0A813P013_9BILA</name>
<keyword evidence="6" id="KW-0653">Protein transport</keyword>
<dbReference type="GO" id="GO:0000139">
    <property type="term" value="C:Golgi membrane"/>
    <property type="evidence" value="ECO:0007669"/>
    <property type="project" value="UniProtKB-SubCell"/>
</dbReference>
<dbReference type="Pfam" id="PF04136">
    <property type="entry name" value="COG3_N"/>
    <property type="match status" value="1"/>
</dbReference>
<dbReference type="SUPFAM" id="SSF47661">
    <property type="entry name" value="t-snare proteins"/>
    <property type="match status" value="1"/>
</dbReference>
<feature type="domain" description="T-SNARE coiled-coil homology" evidence="11">
    <location>
        <begin position="1080"/>
        <end position="1142"/>
    </location>
</feature>
<dbReference type="PROSITE" id="PS00914">
    <property type="entry name" value="SYNTAXIN"/>
    <property type="match status" value="1"/>
</dbReference>
<gene>
    <name evidence="12" type="ORF">GPM918_LOCUS430</name>
    <name evidence="13" type="ORF">SRO942_LOCUS431</name>
</gene>
<comment type="similarity">
    <text evidence="2">Belongs to the syntaxin family.</text>
</comment>
<sequence length="1447" mass="166580">MTSTVQSSASNQLPKSDFNSLFIEKAILWDDSSASVSNEGEIESKTRSDAKSECLALLSDKQWQSVCAIKDLIDLKYGAQTTTLTEMENVGRTIESESDNVPWTNSDLQQLDEWLNKCSLPEHNNKTEEVCGAFQHLCSWENQCKALYNELNDAVQYLETLHDTYAKVSYKTNSLYKACEQLLADQAKLSNITECIENRLSYFDDVDRFAQSTFKQSLLYKNQMKKVLSRVLQIIKQHIINTLQSSSNNIDPSKNHTLLSDDAYTLFYGRFRINAPKVKVLSEELEQRCTKNPEYEKTLTDCHECYTNQRRMLLTYSIASAIQDLAVKHERDMCTLVRSGCAFVLHLCQDEYQLFYQFFSKRSSQVDTMLSEFCNQLYDVLRSRIIHVVHLETLAELVTILKIEMIEEHVKPSAKELSTFEAICTQMLEDVQERLVYRTQVYIRDEILKYNPSPGDVAYPEKLEMMQKISQSIKEQHLVRHPSQSSTDSNSTEVFFETIFEPIPSSISSLPAKDGQSPKASPADLHGMWYPTVRRTLVCLSKLFRCLDRNIFQGLSQETLTMCVQSLIKASDLIIKRKTLCDGRLFLIKHLLILREQIAPFNIDFAVKEMVLDFSKLKEAAMKFLTKKSKMLSLQRDNAFLDFLLQGTLQVKESFIDSKREVDKQLKQSCESYISDVSTQLCGNIRQYLQKAEVILKMNDENNNTNIQKVSLRQQPFAKPDVLHEIIIENYNYLKKNLPDVLKTMSLYLANKDTEQILFKPIKTNIQQTYQELIILIRDHYSEEDLQIISCPSQEQTRRRLQTITKQDNSQQISYNNYQPQTTKVHPVFIETVQSLPQPSLFLTNNNNSSTEKTILTIMSNGRDRTNEFLTTVKTFQSRRNDYVRPLIPPAPSTKKTASTIQQSHQFMQSAKQIGQDLSQTFVKLEQLTIIAKQSSLFHDKSAEIQDLTSAIKQDIGNLNKQIAQLQQYMHSTNGIKSKNSQTHSNSVVFVLQSKLAIMSNDFKQVLEARTHNLKEQKSRRDNFSKNTVASAGHPISMNGRPSLLLRDDKQANGDSFINMGSAPSQNYSQKQLQITDETDTYLASRSEAMQNIEQTIIELGDIFTQLSTIVTEQQELVDRIDANVDDAAIHIEGAHGELLKFYRTVTSNRWLIIKIIWELNVNSVDHGQIVQTIPTNDDVNDDFIDSLLSNYSSNESLIITLHFHLHIITSDIQHIDYNKKKHDLTVFDELNKQCDDEILHCCYRNNHNNDLRQFHRNNDITETITALGVDMEYEQRFQKSLQKLTVPNWYNDSIIDNEYKSSNNEQNNRYRTESSVISHQSENSQDENRHYSPRISRQYAGSYKSHRSSATSPSPSAHSWHHTVYNGWNTLSLMTHRSITTQPLLMSTTISQRKKYEPGVERVSKTSKWYRPVEFTTKGERGLTSLFMDVLFLLPETSVVKINRND</sequence>
<dbReference type="InterPro" id="IPR007265">
    <property type="entry name" value="COG_su3"/>
</dbReference>
<dbReference type="Proteomes" id="UP000681722">
    <property type="component" value="Unassembled WGS sequence"/>
</dbReference>
<accession>A0A813P013</accession>
<dbReference type="PANTHER" id="PTHR13302">
    <property type="entry name" value="CONSERVED OLIGOMERIC GOLGI COMPLEX COMPONENT 3"/>
    <property type="match status" value="1"/>
</dbReference>
<organism evidence="12 14">
    <name type="scientific">Didymodactylos carnosus</name>
    <dbReference type="NCBI Taxonomy" id="1234261"/>
    <lineage>
        <taxon>Eukaryota</taxon>
        <taxon>Metazoa</taxon>
        <taxon>Spiralia</taxon>
        <taxon>Gnathifera</taxon>
        <taxon>Rotifera</taxon>
        <taxon>Eurotatoria</taxon>
        <taxon>Bdelloidea</taxon>
        <taxon>Philodinida</taxon>
        <taxon>Philodinidae</taxon>
        <taxon>Didymodactylos</taxon>
    </lineage>
</organism>
<evidence type="ECO:0000256" key="8">
    <source>
        <dbReference type="ARBA" id="ARBA00023136"/>
    </source>
</evidence>
<dbReference type="GO" id="GO:0007030">
    <property type="term" value="P:Golgi organization"/>
    <property type="evidence" value="ECO:0007669"/>
    <property type="project" value="TreeGrafter"/>
</dbReference>
<evidence type="ECO:0000259" key="11">
    <source>
        <dbReference type="PROSITE" id="PS50192"/>
    </source>
</evidence>
<dbReference type="SMART" id="SM00397">
    <property type="entry name" value="t_SNARE"/>
    <property type="match status" value="1"/>
</dbReference>
<keyword evidence="5" id="KW-0813">Transport</keyword>
<dbReference type="PANTHER" id="PTHR13302:SF8">
    <property type="entry name" value="CONSERVED OLIGOMERIC GOLGI COMPLEX SUBUNIT 3"/>
    <property type="match status" value="1"/>
</dbReference>
<proteinExistence type="inferred from homology"/>
<dbReference type="Gene3D" id="1.20.58.70">
    <property type="match status" value="1"/>
</dbReference>
<dbReference type="InterPro" id="IPR021538">
    <property type="entry name" value="Syntaxin-5_N"/>
</dbReference>
<evidence type="ECO:0000313" key="14">
    <source>
        <dbReference type="Proteomes" id="UP000663829"/>
    </source>
</evidence>
<dbReference type="Pfam" id="PF11416">
    <property type="entry name" value="Syntaxin-5_N"/>
    <property type="match status" value="1"/>
</dbReference>
<evidence type="ECO:0000256" key="10">
    <source>
        <dbReference type="SAM" id="MobiDB-lite"/>
    </source>
</evidence>
<dbReference type="GO" id="GO:0005484">
    <property type="term" value="F:SNAP receptor activity"/>
    <property type="evidence" value="ECO:0007669"/>
    <property type="project" value="InterPro"/>
</dbReference>
<evidence type="ECO:0000256" key="9">
    <source>
        <dbReference type="ARBA" id="ARBA00031339"/>
    </source>
</evidence>
<keyword evidence="7" id="KW-0333">Golgi apparatus</keyword>
<dbReference type="InterPro" id="IPR048685">
    <property type="entry name" value="COG3_C"/>
</dbReference>
<evidence type="ECO:0000313" key="13">
    <source>
        <dbReference type="EMBL" id="CAF3522537.1"/>
    </source>
</evidence>
<dbReference type="Pfam" id="PF20671">
    <property type="entry name" value="COG3_C"/>
    <property type="match status" value="1"/>
</dbReference>
<comment type="subcellular location">
    <subcellularLocation>
        <location evidence="1">Golgi apparatus membrane</location>
        <topology evidence="1">Peripheral membrane protein</topology>
    </subcellularLocation>
</comment>
<feature type="compositionally biased region" description="Low complexity" evidence="10">
    <location>
        <begin position="1349"/>
        <end position="1359"/>
    </location>
</feature>
<feature type="region of interest" description="Disordered" evidence="10">
    <location>
        <begin position="1014"/>
        <end position="1042"/>
    </location>
</feature>